<dbReference type="InterPro" id="IPR029206">
    <property type="entry name" value="DUF4532"/>
</dbReference>
<reference evidence="3" key="1">
    <citation type="submission" date="2025-08" db="UniProtKB">
        <authorList>
            <consortium name="RefSeq"/>
        </authorList>
    </citation>
    <scope>IDENTIFICATION</scope>
    <source>
        <tissue evidence="3">Gonads</tissue>
    </source>
</reference>
<dbReference type="KEGG" id="lak:106154927"/>
<evidence type="ECO:0000313" key="3">
    <source>
        <dbReference type="RefSeq" id="XP_013384937.1"/>
    </source>
</evidence>
<evidence type="ECO:0000256" key="1">
    <source>
        <dbReference type="SAM" id="MobiDB-lite"/>
    </source>
</evidence>
<dbReference type="PANTHER" id="PTHR35156">
    <property type="entry name" value="TESTIS-EXPRESSED PROTEIN 52"/>
    <property type="match status" value="1"/>
</dbReference>
<organism evidence="2 3">
    <name type="scientific">Lingula anatina</name>
    <name type="common">Brachiopod</name>
    <name type="synonym">Lingula unguis</name>
    <dbReference type="NCBI Taxonomy" id="7574"/>
    <lineage>
        <taxon>Eukaryota</taxon>
        <taxon>Metazoa</taxon>
        <taxon>Spiralia</taxon>
        <taxon>Lophotrochozoa</taxon>
        <taxon>Brachiopoda</taxon>
        <taxon>Linguliformea</taxon>
        <taxon>Lingulata</taxon>
        <taxon>Lingulida</taxon>
        <taxon>Linguloidea</taxon>
        <taxon>Lingulidae</taxon>
        <taxon>Lingula</taxon>
    </lineage>
</organism>
<dbReference type="AlphaFoldDB" id="A0A1S3HFV7"/>
<feature type="region of interest" description="Disordered" evidence="1">
    <location>
        <begin position="255"/>
        <end position="279"/>
    </location>
</feature>
<evidence type="ECO:0000313" key="2">
    <source>
        <dbReference type="Proteomes" id="UP000085678"/>
    </source>
</evidence>
<keyword evidence="2" id="KW-1185">Reference proteome</keyword>
<name>A0A1S3HFV7_LINAN</name>
<accession>A0A1S3HFV7</accession>
<dbReference type="GeneID" id="106154927"/>
<gene>
    <name evidence="3" type="primary">LOC106154927</name>
</gene>
<dbReference type="OrthoDB" id="10017413at2759"/>
<dbReference type="Proteomes" id="UP000085678">
    <property type="component" value="Unplaced"/>
</dbReference>
<protein>
    <submittedName>
        <fullName evidence="3">Testis-expressed protein 52</fullName>
    </submittedName>
</protein>
<dbReference type="InParanoid" id="A0A1S3HFV7"/>
<dbReference type="PANTHER" id="PTHR35156:SF1">
    <property type="entry name" value="TESTIS-EXPRESSED PROTEIN 52"/>
    <property type="match status" value="1"/>
</dbReference>
<proteinExistence type="predicted"/>
<sequence>MVSVETMPTIKEREFLMPSASPKHTGFTPRPTEKLANKKMPRSMLNIECNHRLRSSLENSTYGHPSIEYRLFVEAGKHQAPYPERPDPNYNSNVWRNFRLHYGFHTTTEGRKTSEMIAAMYPLNIPPPSKVGKYTFGKFLQETPVIKDPKKRALAIRRTNNELADFRNMKAKSESRYPPIDELGNILPPEHFKRYEQSFHPMPDLTQPPPENLEGKRIDIFGRYVKDSPRMSSFRWKFSYRQNHPDYDKMMEEYEKRKNAPPRKVPFTTPLFHPDTTGP</sequence>
<dbReference type="RefSeq" id="XP_013384937.1">
    <property type="nucleotide sequence ID" value="XM_013529483.1"/>
</dbReference>
<dbReference type="Pfam" id="PF15046">
    <property type="entry name" value="DUF4532"/>
    <property type="match status" value="1"/>
</dbReference>